<dbReference type="Pfam" id="PF22863">
    <property type="entry name" value="TraI_middle"/>
    <property type="match status" value="1"/>
</dbReference>
<organism evidence="5 6">
    <name type="scientific">Sphingomonas koreensis</name>
    <dbReference type="NCBI Taxonomy" id="93064"/>
    <lineage>
        <taxon>Bacteria</taxon>
        <taxon>Pseudomonadati</taxon>
        <taxon>Pseudomonadota</taxon>
        <taxon>Alphaproteobacteria</taxon>
        <taxon>Sphingomonadales</taxon>
        <taxon>Sphingomonadaceae</taxon>
        <taxon>Sphingomonas</taxon>
    </lineage>
</organism>
<dbReference type="InterPro" id="IPR054462">
    <property type="entry name" value="TraI_M"/>
</dbReference>
<feature type="domain" description="MobA/VirD2-like nuclease" evidence="2">
    <location>
        <begin position="73"/>
        <end position="184"/>
    </location>
</feature>
<comment type="caution">
    <text evidence="5">The sequence shown here is derived from an EMBL/GenBank/DDBJ whole genome shotgun (WGS) entry which is preliminary data.</text>
</comment>
<evidence type="ECO:0000313" key="5">
    <source>
        <dbReference type="EMBL" id="RSY89553.1"/>
    </source>
</evidence>
<feature type="region of interest" description="Disordered" evidence="1">
    <location>
        <begin position="613"/>
        <end position="663"/>
    </location>
</feature>
<dbReference type="Pfam" id="PF18821">
    <property type="entry name" value="LPD7"/>
    <property type="match status" value="1"/>
</dbReference>
<accession>A0A430G805</accession>
<gene>
    <name evidence="5" type="ORF">DAH66_02545</name>
</gene>
<dbReference type="RefSeq" id="WP_126003482.1">
    <property type="nucleotide sequence ID" value="NZ_QQYZ01000002.1"/>
</dbReference>
<reference evidence="6" key="1">
    <citation type="submission" date="2018-07" db="EMBL/GenBank/DDBJ databases">
        <title>Genomic and Epidemiologic Investigation of an Indolent Hospital Outbreak.</title>
        <authorList>
            <person name="Johnson R.C."/>
            <person name="Deming C."/>
            <person name="Conlan S."/>
            <person name="Zellmer C.J."/>
            <person name="Michelin A.V."/>
            <person name="Lee-Lin S.-Q."/>
            <person name="Thomas P.J."/>
            <person name="Park M."/>
            <person name="Weingarten R.A."/>
            <person name="Less J."/>
            <person name="Dekker J.P."/>
            <person name="Frank K.M."/>
            <person name="Musser K.A."/>
            <person name="Mcquiston J.R."/>
            <person name="Henderson D.K."/>
            <person name="Lau A.F."/>
            <person name="Palmore T.N."/>
            <person name="Segre J.A."/>
        </authorList>
    </citation>
    <scope>NUCLEOTIDE SEQUENCE [LARGE SCALE GENOMIC DNA]</scope>
    <source>
        <strain evidence="6">SK-CDC1_0717</strain>
    </source>
</reference>
<evidence type="ECO:0000259" key="4">
    <source>
        <dbReference type="Pfam" id="PF22863"/>
    </source>
</evidence>
<feature type="compositionally biased region" description="Basic and acidic residues" evidence="1">
    <location>
        <begin position="654"/>
        <end position="663"/>
    </location>
</feature>
<feature type="compositionally biased region" description="Basic and acidic residues" evidence="1">
    <location>
        <begin position="633"/>
        <end position="643"/>
    </location>
</feature>
<feature type="domain" description="TraI-like middle" evidence="4">
    <location>
        <begin position="224"/>
        <end position="304"/>
    </location>
</feature>
<dbReference type="Proteomes" id="UP000287746">
    <property type="component" value="Unassembled WGS sequence"/>
</dbReference>
<dbReference type="InterPro" id="IPR005094">
    <property type="entry name" value="Endonuclease_MobA/VirD2"/>
</dbReference>
<evidence type="ECO:0000256" key="1">
    <source>
        <dbReference type="SAM" id="MobiDB-lite"/>
    </source>
</evidence>
<proteinExistence type="predicted"/>
<dbReference type="InterPro" id="IPR040677">
    <property type="entry name" value="LPD7"/>
</dbReference>
<protein>
    <submittedName>
        <fullName evidence="5">Uncharacterized protein</fullName>
    </submittedName>
</protein>
<feature type="region of interest" description="Disordered" evidence="1">
    <location>
        <begin position="540"/>
        <end position="600"/>
    </location>
</feature>
<name>A0A430G805_9SPHN</name>
<feature type="domain" description="Large polyvalent protein-associated" evidence="3">
    <location>
        <begin position="463"/>
        <end position="531"/>
    </location>
</feature>
<evidence type="ECO:0000259" key="3">
    <source>
        <dbReference type="Pfam" id="PF18821"/>
    </source>
</evidence>
<sequence length="663" mass="72831">MVIVEKPAKETGSNASRYARSLARYMETAKRSTPAEEYGLTLSRYMAAGREAARQAQAERVLATGGLAGGQVLAWDAALLELEQRMAKRSSRSKKPARHLVGSVHTEEDITPEACADTAATLADELGCKAGIIMWALHGDTDNRHIHFLVLTLDEHGAATPFGRDGRSHEAMQRAMARIEHAHGFAREAGARYEVRDGRVERTASMPPRAKKRAAINPYVLQSEEETGVESFTRYAQELLVPQLERAASWDEAQALLAPLGAQVVKAGSGGEMRSGDGLHRVKLSNVDRALSWARLTRRWGEWSQPTIEPEPYEPRVLYPERASRWAERDTKAETLHAALQGRVERLRLERKSLLSDLRADLAARRAELGELAGDPADLAKLQAGLAAIANRRVTAINAEYRDRIAALRELRSEIDEIDNLDDIVSDDLGAQDCSLVIDWATCPADRIPPAGFVAVPVGASVQYWRDDLRGSAPAFVERGDRIWINDSADDAVRAALIVARTRYGTVAAYGDPAFVAQARRLGRELGIEVQEGAATTVPLARQRSPRIQQRRDAVRRSNAAAGHPQAMPEVASAAAERHRLANQAHAVPHRASAGSMPEHQRRAILARAARQLAEDDWDPREYDRAAASSKRRGGERPRDGVERTLPSSRTHQARAEAAGRSR</sequence>
<evidence type="ECO:0000259" key="2">
    <source>
        <dbReference type="Pfam" id="PF03432"/>
    </source>
</evidence>
<dbReference type="AlphaFoldDB" id="A0A430G805"/>
<dbReference type="EMBL" id="QQYZ01000002">
    <property type="protein sequence ID" value="RSY89553.1"/>
    <property type="molecule type" value="Genomic_DNA"/>
</dbReference>
<evidence type="ECO:0000313" key="6">
    <source>
        <dbReference type="Proteomes" id="UP000287746"/>
    </source>
</evidence>
<dbReference type="Pfam" id="PF03432">
    <property type="entry name" value="Relaxase"/>
    <property type="match status" value="1"/>
</dbReference>